<dbReference type="OrthoDB" id="9789927at2"/>
<dbReference type="PANTHER" id="PTHR30482">
    <property type="entry name" value="HIGH-AFFINITY BRANCHED-CHAIN AMINO ACID TRANSPORT SYSTEM PERMEASE"/>
    <property type="match status" value="1"/>
</dbReference>
<feature type="transmembrane region" description="Helical" evidence="6">
    <location>
        <begin position="98"/>
        <end position="118"/>
    </location>
</feature>
<evidence type="ECO:0000256" key="5">
    <source>
        <dbReference type="ARBA" id="ARBA00023136"/>
    </source>
</evidence>
<dbReference type="GO" id="GO:0005886">
    <property type="term" value="C:plasma membrane"/>
    <property type="evidence" value="ECO:0007669"/>
    <property type="project" value="UniProtKB-SubCell"/>
</dbReference>
<name>E1IBK1_9CHLR</name>
<dbReference type="AlphaFoldDB" id="E1IBK1"/>
<proteinExistence type="predicted"/>
<dbReference type="Pfam" id="PF02653">
    <property type="entry name" value="BPD_transp_2"/>
    <property type="match status" value="1"/>
</dbReference>
<comment type="caution">
    <text evidence="7">The sequence shown here is derived from an EMBL/GenBank/DDBJ whole genome shotgun (WGS) entry which is preliminary data.</text>
</comment>
<keyword evidence="2" id="KW-1003">Cell membrane</keyword>
<sequence length="361" mass="39310">MQSGTFHSTYAGDMALRPYWPMRIRIILIIAIMLLFPWFGNRYWLNLVNTIGIAAIGAIGLNILVGFTGQISIGHAGFMAVGAYTTGLLAAHAGLPMWISIPIACIVAAGVGALFGMPSVRLKGLYLAIATLAAQEIIIWFLTKGDKIVQMATGDRRAVFFGESLSIPPAANNVFGIALKGNNDFNFYWVIITCLVLTVLFASNLFRSRAGRAMVAIRDQDIAAQVIGVDLFKYKLLAFATSSFIAGLAGALMAHYRGIISWERFTIDISILYLSMIIIGGLGSVSGSIYGAAFMTILPALLSNISRAASGVMPAFANYLPYIQQGAFGLAIILFLIFEPEGIVKMWRNLKDYFRLWPFSY</sequence>
<protein>
    <submittedName>
        <fullName evidence="7">Inner-membrane translocator</fullName>
    </submittedName>
</protein>
<dbReference type="CDD" id="cd06581">
    <property type="entry name" value="TM_PBP1_LivM_like"/>
    <property type="match status" value="1"/>
</dbReference>
<feature type="transmembrane region" description="Helical" evidence="6">
    <location>
        <begin position="47"/>
        <end position="67"/>
    </location>
</feature>
<evidence type="ECO:0000256" key="2">
    <source>
        <dbReference type="ARBA" id="ARBA00022475"/>
    </source>
</evidence>
<keyword evidence="8" id="KW-1185">Reference proteome</keyword>
<evidence type="ECO:0000313" key="8">
    <source>
        <dbReference type="Proteomes" id="UP000054010"/>
    </source>
</evidence>
<gene>
    <name evidence="7" type="ORF">OSCT_0702</name>
</gene>
<keyword evidence="3 6" id="KW-0812">Transmembrane</keyword>
<dbReference type="GO" id="GO:0015658">
    <property type="term" value="F:branched-chain amino acid transmembrane transporter activity"/>
    <property type="evidence" value="ECO:0007669"/>
    <property type="project" value="InterPro"/>
</dbReference>
<comment type="subcellular location">
    <subcellularLocation>
        <location evidence="1">Cell membrane</location>
        <topology evidence="1">Multi-pass membrane protein</topology>
    </subcellularLocation>
</comment>
<reference evidence="7 8" key="1">
    <citation type="journal article" date="2011" name="J. Bacteriol.">
        <title>Draft genome sequence of the anoxygenic filamentous phototrophic bacterium Oscillochloris trichoides subsp. DG-6.</title>
        <authorList>
            <person name="Kuznetsov B.B."/>
            <person name="Ivanovsky R.N."/>
            <person name="Keppen O.I."/>
            <person name="Sukhacheva M.V."/>
            <person name="Bumazhkin B.K."/>
            <person name="Patutina E.O."/>
            <person name="Beletsky A.V."/>
            <person name="Mardanov A.V."/>
            <person name="Baslerov R.V."/>
            <person name="Panteleeva A.N."/>
            <person name="Kolganova T.V."/>
            <person name="Ravin N.V."/>
            <person name="Skryabin K.G."/>
        </authorList>
    </citation>
    <scope>NUCLEOTIDE SEQUENCE [LARGE SCALE GENOMIC DNA]</scope>
    <source>
        <strain evidence="7 8">DG-6</strain>
    </source>
</reference>
<keyword evidence="4 6" id="KW-1133">Transmembrane helix</keyword>
<feature type="transmembrane region" description="Helical" evidence="6">
    <location>
        <begin position="124"/>
        <end position="142"/>
    </location>
</feature>
<evidence type="ECO:0000256" key="6">
    <source>
        <dbReference type="SAM" id="Phobius"/>
    </source>
</evidence>
<dbReference type="HOGENOM" id="CLU_031365_2_1_0"/>
<dbReference type="STRING" id="765420.OSCT_0702"/>
<feature type="transmembrane region" description="Helical" evidence="6">
    <location>
        <begin position="271"/>
        <end position="302"/>
    </location>
</feature>
<organism evidence="7 8">
    <name type="scientific">Oscillochloris trichoides DG-6</name>
    <dbReference type="NCBI Taxonomy" id="765420"/>
    <lineage>
        <taxon>Bacteria</taxon>
        <taxon>Bacillati</taxon>
        <taxon>Chloroflexota</taxon>
        <taxon>Chloroflexia</taxon>
        <taxon>Chloroflexales</taxon>
        <taxon>Chloroflexineae</taxon>
        <taxon>Oscillochloridaceae</taxon>
        <taxon>Oscillochloris</taxon>
    </lineage>
</organism>
<feature type="transmembrane region" description="Helical" evidence="6">
    <location>
        <begin position="187"/>
        <end position="206"/>
    </location>
</feature>
<feature type="transmembrane region" description="Helical" evidence="6">
    <location>
        <begin position="73"/>
        <end position="91"/>
    </location>
</feature>
<keyword evidence="5 6" id="KW-0472">Membrane</keyword>
<dbReference type="InterPro" id="IPR001851">
    <property type="entry name" value="ABC_transp_permease"/>
</dbReference>
<evidence type="ECO:0000256" key="3">
    <source>
        <dbReference type="ARBA" id="ARBA00022692"/>
    </source>
</evidence>
<dbReference type="EMBL" id="ADVR01000012">
    <property type="protein sequence ID" value="EFO81420.1"/>
    <property type="molecule type" value="Genomic_DNA"/>
</dbReference>
<feature type="transmembrane region" description="Helical" evidence="6">
    <location>
        <begin position="236"/>
        <end position="259"/>
    </location>
</feature>
<dbReference type="InterPro" id="IPR043428">
    <property type="entry name" value="LivM-like"/>
</dbReference>
<feature type="transmembrane region" description="Helical" evidence="6">
    <location>
        <begin position="20"/>
        <end position="40"/>
    </location>
</feature>
<evidence type="ECO:0000313" key="7">
    <source>
        <dbReference type="EMBL" id="EFO81420.1"/>
    </source>
</evidence>
<dbReference type="PANTHER" id="PTHR30482:SF5">
    <property type="entry name" value="ABC TRANSPORTER PERMEASE PROTEIN"/>
    <property type="match status" value="1"/>
</dbReference>
<accession>E1IBK1</accession>
<dbReference type="eggNOG" id="COG4177">
    <property type="taxonomic scope" value="Bacteria"/>
</dbReference>
<evidence type="ECO:0000256" key="4">
    <source>
        <dbReference type="ARBA" id="ARBA00022989"/>
    </source>
</evidence>
<evidence type="ECO:0000256" key="1">
    <source>
        <dbReference type="ARBA" id="ARBA00004651"/>
    </source>
</evidence>
<feature type="transmembrane region" description="Helical" evidence="6">
    <location>
        <begin position="322"/>
        <end position="338"/>
    </location>
</feature>
<dbReference type="Proteomes" id="UP000054010">
    <property type="component" value="Unassembled WGS sequence"/>
</dbReference>